<evidence type="ECO:0000313" key="9">
    <source>
        <dbReference type="EMBL" id="KAD1345611.1"/>
    </source>
</evidence>
<evidence type="ECO:0008006" key="11">
    <source>
        <dbReference type="Google" id="ProtNLM"/>
    </source>
</evidence>
<dbReference type="EMBL" id="SZYD01000839">
    <property type="protein sequence ID" value="KAD1345611.1"/>
    <property type="molecule type" value="Genomic_DNA"/>
</dbReference>
<dbReference type="GO" id="GO:0006281">
    <property type="term" value="P:DNA repair"/>
    <property type="evidence" value="ECO:0007669"/>
    <property type="project" value="UniProtKB-KW"/>
</dbReference>
<feature type="compositionally biased region" description="Basic residues" evidence="8">
    <location>
        <begin position="391"/>
        <end position="400"/>
    </location>
</feature>
<evidence type="ECO:0000256" key="8">
    <source>
        <dbReference type="SAM" id="MobiDB-lite"/>
    </source>
</evidence>
<keyword evidence="4" id="KW-0498">Mitosis</keyword>
<feature type="compositionally biased region" description="Polar residues" evidence="8">
    <location>
        <begin position="263"/>
        <end position="272"/>
    </location>
</feature>
<dbReference type="GO" id="GO:0005634">
    <property type="term" value="C:nucleus"/>
    <property type="evidence" value="ECO:0007669"/>
    <property type="project" value="UniProtKB-SubCell"/>
</dbReference>
<sequence>MQGAIVPSMGALIADELVKHSEIDVRVSVASCLCEVARITAPDPPYKDAIMKEIFQLNVLAFGQLSNVSGQSYNKAIHIIESIAKVKSCLLMLDLECDALVLEMFEKFLSESRVTHPHKVFSDMETIMTLIIKESDKISTELLSLLISHVKKENQIVTPASWKLAEKVLSNCNDTLKSYSETILKLINSNSDDYAEVVTVICQNTNENGHTVTRSRTNSTHKRDLNALGNGRSMKKLKYIDKNQLNGKEPETSISGRPKKNKSSLNQDNHTNLVHSQKDMMRTRFQEKKQSGKINGNIENLGSLYNVVIKKENDVPQKWGQDLVGHRIKVWWPLDKRYYKGAVSSYNPLDDKHKVLYADGDEEVLNLHNETWKMLDEISPDQQEQVAVLPAKRRNQKGKRKLESSKKQDNSNSTKRSRPAGSSKNADVVVNADNQKNHLDPTSDISSGLKLTENVADDMEKNVDSNPNDELQGKKLSDSSKITQRLENPDNLVCET</sequence>
<evidence type="ECO:0000313" key="10">
    <source>
        <dbReference type="Proteomes" id="UP000326396"/>
    </source>
</evidence>
<dbReference type="CDD" id="cd20404">
    <property type="entry name" value="Tudor_Agenet_AtEML-like"/>
    <property type="match status" value="1"/>
</dbReference>
<keyword evidence="3" id="KW-0227">DNA damage</keyword>
<dbReference type="PANTHER" id="PTHR12663">
    <property type="entry name" value="ANDROGEN INDUCED INHIBITOR OF PROLIFERATION AS3 / PDS5-RELATED"/>
    <property type="match status" value="1"/>
</dbReference>
<evidence type="ECO:0000256" key="2">
    <source>
        <dbReference type="ARBA" id="ARBA00022618"/>
    </source>
</evidence>
<evidence type="ECO:0000256" key="4">
    <source>
        <dbReference type="ARBA" id="ARBA00022776"/>
    </source>
</evidence>
<dbReference type="GO" id="GO:0007064">
    <property type="term" value="P:mitotic sister chromatid cohesion"/>
    <property type="evidence" value="ECO:0007669"/>
    <property type="project" value="InterPro"/>
</dbReference>
<name>A0A5N6LG42_9ASTR</name>
<protein>
    <recommendedName>
        <fullName evidence="11">Tudor domain-containing protein</fullName>
    </recommendedName>
</protein>
<dbReference type="SUPFAM" id="SSF63748">
    <property type="entry name" value="Tudor/PWWP/MBT"/>
    <property type="match status" value="1"/>
</dbReference>
<evidence type="ECO:0000256" key="7">
    <source>
        <dbReference type="ARBA" id="ARBA00023306"/>
    </source>
</evidence>
<dbReference type="GO" id="GO:0000785">
    <property type="term" value="C:chromatin"/>
    <property type="evidence" value="ECO:0007669"/>
    <property type="project" value="TreeGrafter"/>
</dbReference>
<evidence type="ECO:0000256" key="3">
    <source>
        <dbReference type="ARBA" id="ARBA00022763"/>
    </source>
</evidence>
<comment type="caution">
    <text evidence="9">The sequence shown here is derived from an EMBL/GenBank/DDBJ whole genome shotgun (WGS) entry which is preliminary data.</text>
</comment>
<feature type="region of interest" description="Disordered" evidence="8">
    <location>
        <begin position="242"/>
        <end position="272"/>
    </location>
</feature>
<keyword evidence="6" id="KW-0539">Nucleus</keyword>
<reference evidence="9 10" key="1">
    <citation type="submission" date="2019-05" db="EMBL/GenBank/DDBJ databases">
        <title>Mikania micrantha, genome provides insights into the molecular mechanism of rapid growth.</title>
        <authorList>
            <person name="Liu B."/>
        </authorList>
    </citation>
    <scope>NUCLEOTIDE SEQUENCE [LARGE SCALE GENOMIC DNA]</scope>
    <source>
        <strain evidence="9">NLD-2019</strain>
        <tissue evidence="9">Leaf</tissue>
    </source>
</reference>
<keyword evidence="5" id="KW-0234">DNA repair</keyword>
<evidence type="ECO:0000256" key="1">
    <source>
        <dbReference type="ARBA" id="ARBA00004123"/>
    </source>
</evidence>
<dbReference type="Proteomes" id="UP000326396">
    <property type="component" value="Unassembled WGS sequence"/>
</dbReference>
<evidence type="ECO:0000256" key="6">
    <source>
        <dbReference type="ARBA" id="ARBA00023242"/>
    </source>
</evidence>
<dbReference type="GO" id="GO:0035825">
    <property type="term" value="P:homologous recombination"/>
    <property type="evidence" value="ECO:0007669"/>
    <property type="project" value="UniProtKB-ARBA"/>
</dbReference>
<feature type="region of interest" description="Disordered" evidence="8">
    <location>
        <begin position="383"/>
        <end position="496"/>
    </location>
</feature>
<dbReference type="GO" id="GO:0051301">
    <property type="term" value="P:cell division"/>
    <property type="evidence" value="ECO:0007669"/>
    <property type="project" value="UniProtKB-KW"/>
</dbReference>
<keyword evidence="2" id="KW-0132">Cell division</keyword>
<gene>
    <name evidence="9" type="ORF">E3N88_42981</name>
</gene>
<dbReference type="InterPro" id="IPR016024">
    <property type="entry name" value="ARM-type_fold"/>
</dbReference>
<dbReference type="Gene3D" id="2.30.30.140">
    <property type="match status" value="1"/>
</dbReference>
<dbReference type="Pfam" id="PF20168">
    <property type="entry name" value="PDS5"/>
    <property type="match status" value="1"/>
</dbReference>
<dbReference type="InterPro" id="IPR039776">
    <property type="entry name" value="Pds5"/>
</dbReference>
<feature type="compositionally biased region" description="Polar residues" evidence="8">
    <location>
        <begin position="410"/>
        <end position="425"/>
    </location>
</feature>
<accession>A0A5N6LG42</accession>
<comment type="subcellular location">
    <subcellularLocation>
        <location evidence="1">Nucleus</location>
    </subcellularLocation>
</comment>
<keyword evidence="7" id="KW-0131">Cell cycle</keyword>
<organism evidence="9 10">
    <name type="scientific">Mikania micrantha</name>
    <name type="common">bitter vine</name>
    <dbReference type="NCBI Taxonomy" id="192012"/>
    <lineage>
        <taxon>Eukaryota</taxon>
        <taxon>Viridiplantae</taxon>
        <taxon>Streptophyta</taxon>
        <taxon>Embryophyta</taxon>
        <taxon>Tracheophyta</taxon>
        <taxon>Spermatophyta</taxon>
        <taxon>Magnoliopsida</taxon>
        <taxon>eudicotyledons</taxon>
        <taxon>Gunneridae</taxon>
        <taxon>Pentapetalae</taxon>
        <taxon>asterids</taxon>
        <taxon>campanulids</taxon>
        <taxon>Asterales</taxon>
        <taxon>Asteraceae</taxon>
        <taxon>Asteroideae</taxon>
        <taxon>Heliantheae alliance</taxon>
        <taxon>Eupatorieae</taxon>
        <taxon>Mikania</taxon>
    </lineage>
</organism>
<dbReference type="SUPFAM" id="SSF48371">
    <property type="entry name" value="ARM repeat"/>
    <property type="match status" value="1"/>
</dbReference>
<keyword evidence="10" id="KW-1185">Reference proteome</keyword>
<dbReference type="PANTHER" id="PTHR12663:SF69">
    <property type="entry name" value="SISTER CHROMATID COHESION PROTEIN PDS5 HOMOLOG E"/>
    <property type="match status" value="1"/>
</dbReference>
<evidence type="ECO:0000256" key="5">
    <source>
        <dbReference type="ARBA" id="ARBA00023204"/>
    </source>
</evidence>
<dbReference type="OrthoDB" id="200660at2759"/>
<dbReference type="AlphaFoldDB" id="A0A5N6LG42"/>
<proteinExistence type="predicted"/>